<proteinExistence type="predicted"/>
<dbReference type="Proteomes" id="UP001321520">
    <property type="component" value="Chromosome"/>
</dbReference>
<dbReference type="RefSeq" id="WP_301414601.1">
    <property type="nucleotide sequence ID" value="NZ_CP098023.1"/>
</dbReference>
<feature type="compositionally biased region" description="Polar residues" evidence="1">
    <location>
        <begin position="68"/>
        <end position="86"/>
    </location>
</feature>
<feature type="compositionally biased region" description="Basic residues" evidence="1">
    <location>
        <begin position="1"/>
        <end position="16"/>
    </location>
</feature>
<feature type="region of interest" description="Disordered" evidence="1">
    <location>
        <begin position="68"/>
        <end position="97"/>
    </location>
</feature>
<organism evidence="2 3">
    <name type="scientific">Microbulbifer spongiae</name>
    <dbReference type="NCBI Taxonomy" id="2944933"/>
    <lineage>
        <taxon>Bacteria</taxon>
        <taxon>Pseudomonadati</taxon>
        <taxon>Pseudomonadota</taxon>
        <taxon>Gammaproteobacteria</taxon>
        <taxon>Cellvibrionales</taxon>
        <taxon>Microbulbiferaceae</taxon>
        <taxon>Microbulbifer</taxon>
    </lineage>
</organism>
<feature type="compositionally biased region" description="Polar residues" evidence="1">
    <location>
        <begin position="201"/>
        <end position="225"/>
    </location>
</feature>
<feature type="region of interest" description="Disordered" evidence="1">
    <location>
        <begin position="1"/>
        <end position="22"/>
    </location>
</feature>
<sequence>MSGRKNKHKHRGQQRRQPRELLDELSALHALLDRGDPDAIPLLNQVANPNSQETPAFAAKAEIPILSTSPQPVSHSALPQANAQTDTSREAPSGEDVDLPILFSPLKEQLPEEHRIQLTESDLALLRPLQHLPKRDRETTTARALSAETPTTDTVSDRSDESPSEQVPETQPQAPDNQEVPENPFLPAHIRARLTGGCPPANNQAAPDTASRPETTSTANSGTRTQALVMAQAVAEREAPADKLATSGKKRQRQALVEQLVSQQLPELERQLRAQIEKVVDELGIWD</sequence>
<evidence type="ECO:0000256" key="1">
    <source>
        <dbReference type="SAM" id="MobiDB-lite"/>
    </source>
</evidence>
<feature type="region of interest" description="Disordered" evidence="1">
    <location>
        <begin position="234"/>
        <end position="253"/>
    </location>
</feature>
<evidence type="ECO:0000313" key="2">
    <source>
        <dbReference type="EMBL" id="WKD48824.1"/>
    </source>
</evidence>
<keyword evidence="3" id="KW-1185">Reference proteome</keyword>
<dbReference type="EMBL" id="CP098023">
    <property type="protein sequence ID" value="WKD48824.1"/>
    <property type="molecule type" value="Genomic_DNA"/>
</dbReference>
<name>A0ABY9EBD4_9GAMM</name>
<accession>A0ABY9EBD4</accession>
<feature type="compositionally biased region" description="Polar residues" evidence="1">
    <location>
        <begin position="164"/>
        <end position="176"/>
    </location>
</feature>
<protein>
    <submittedName>
        <fullName evidence="2">Uncharacterized protein</fullName>
    </submittedName>
</protein>
<feature type="region of interest" description="Disordered" evidence="1">
    <location>
        <begin position="121"/>
        <end position="225"/>
    </location>
</feature>
<gene>
    <name evidence="2" type="ORF">M8T91_13035</name>
</gene>
<reference evidence="2 3" key="1">
    <citation type="submission" date="2022-05" db="EMBL/GenBank/DDBJ databases">
        <title>Microbulbifer sp. nov., isolated from sponge.</title>
        <authorList>
            <person name="Gao L."/>
        </authorList>
    </citation>
    <scope>NUCLEOTIDE SEQUENCE [LARGE SCALE GENOMIC DNA]</scope>
    <source>
        <strain evidence="2 3">MI-G</strain>
    </source>
</reference>
<evidence type="ECO:0000313" key="3">
    <source>
        <dbReference type="Proteomes" id="UP001321520"/>
    </source>
</evidence>